<dbReference type="AlphaFoldDB" id="A0A6I4YG46"/>
<keyword evidence="2" id="KW-1185">Reference proteome</keyword>
<accession>A0A6I4YG46</accession>
<dbReference type="InterPro" id="IPR050583">
    <property type="entry name" value="Mycobacterial_A85_antigen"/>
</dbReference>
<dbReference type="Gene3D" id="3.40.50.1820">
    <property type="entry name" value="alpha/beta hydrolase"/>
    <property type="match status" value="1"/>
</dbReference>
<organism evidence="1 2">
    <name type="scientific">Deinococcus xianganensis</name>
    <dbReference type="NCBI Taxonomy" id="1507289"/>
    <lineage>
        <taxon>Bacteria</taxon>
        <taxon>Thermotogati</taxon>
        <taxon>Deinococcota</taxon>
        <taxon>Deinococci</taxon>
        <taxon>Deinococcales</taxon>
        <taxon>Deinococcaceae</taxon>
        <taxon>Deinococcus</taxon>
    </lineage>
</organism>
<evidence type="ECO:0000313" key="2">
    <source>
        <dbReference type="Proteomes" id="UP000430519"/>
    </source>
</evidence>
<comment type="caution">
    <text evidence="1">The sequence shown here is derived from an EMBL/GenBank/DDBJ whole genome shotgun (WGS) entry which is preliminary data.</text>
</comment>
<protein>
    <submittedName>
        <fullName evidence="1">Alpha/beta hydrolase</fullName>
    </submittedName>
</protein>
<dbReference type="PANTHER" id="PTHR48098">
    <property type="entry name" value="ENTEROCHELIN ESTERASE-RELATED"/>
    <property type="match status" value="1"/>
</dbReference>
<gene>
    <name evidence="1" type="ORF">GLX28_12905</name>
</gene>
<dbReference type="EMBL" id="WVHK01000048">
    <property type="protein sequence ID" value="MXV20532.1"/>
    <property type="molecule type" value="Genomic_DNA"/>
</dbReference>
<evidence type="ECO:0000313" key="1">
    <source>
        <dbReference type="EMBL" id="MXV20532.1"/>
    </source>
</evidence>
<dbReference type="InterPro" id="IPR029058">
    <property type="entry name" value="AB_hydrolase_fold"/>
</dbReference>
<dbReference type="GO" id="GO:0016787">
    <property type="term" value="F:hydrolase activity"/>
    <property type="evidence" value="ECO:0007669"/>
    <property type="project" value="UniProtKB-KW"/>
</dbReference>
<dbReference type="PANTHER" id="PTHR48098:SF6">
    <property type="entry name" value="FERRI-BACILLIBACTIN ESTERASE BESA"/>
    <property type="match status" value="1"/>
</dbReference>
<keyword evidence="1" id="KW-0378">Hydrolase</keyword>
<sequence length="373" mass="40369">MPRVTLRLTLPPGTPPGTLFLTGDHRAWSDDPTDWTFQDGVLHADLPDGLLAQVKVRRVNPDGTTTEEGDAWGGRARAHRITVHGDTTVLLTVAGWQDASGGSARPPRSAPPREETVLDAPWGVQSVRLWWPAGHEGPLPLLILHDGQNAFDEAATFAGDSWDAAGAAQALADAGHPVRIAALPVNDDRNRRYVPFPFDLNGHDSGADEYADWLRDTLLPHLHARFGAVPAQDTALAGSSFGGLITAYAGLRDPGTYGTLGVFSPAVWPADFAFLRWMAGRGDPHARVWVDMGDHEGSSVQGAQEVITLARDLTAQLAPHVAEAHFTVGEGHWHDEPAWRERLPAFLRWWRGLEEEETAEALACPASRSGQPV</sequence>
<name>A0A6I4YG46_9DEIO</name>
<dbReference type="SUPFAM" id="SSF53474">
    <property type="entry name" value="alpha/beta-Hydrolases"/>
    <property type="match status" value="1"/>
</dbReference>
<dbReference type="Proteomes" id="UP000430519">
    <property type="component" value="Unassembled WGS sequence"/>
</dbReference>
<dbReference type="RefSeq" id="WP_160980103.1">
    <property type="nucleotide sequence ID" value="NZ_WVHK01000048.1"/>
</dbReference>
<dbReference type="InterPro" id="IPR000801">
    <property type="entry name" value="Esterase-like"/>
</dbReference>
<dbReference type="Pfam" id="PF00756">
    <property type="entry name" value="Esterase"/>
    <property type="match status" value="1"/>
</dbReference>
<reference evidence="1 2" key="1">
    <citation type="submission" date="2019-11" db="EMBL/GenBank/DDBJ databases">
        <title>Genome sequence of Deinococcus xianganensis Y35, AI-2 producing algicidal bacterium, isolated from lake water.</title>
        <authorList>
            <person name="Li Y."/>
        </authorList>
    </citation>
    <scope>NUCLEOTIDE SEQUENCE [LARGE SCALE GENOMIC DNA]</scope>
    <source>
        <strain evidence="1 2">Y35</strain>
    </source>
</reference>
<proteinExistence type="predicted"/>